<dbReference type="SMART" id="SM00059">
    <property type="entry name" value="FN2"/>
    <property type="match status" value="1"/>
</dbReference>
<dbReference type="GO" id="GO:0009986">
    <property type="term" value="C:cell surface"/>
    <property type="evidence" value="ECO:0007669"/>
    <property type="project" value="TreeGrafter"/>
</dbReference>
<keyword evidence="7" id="KW-0812">Transmembrane</keyword>
<dbReference type="InterPro" id="IPR036943">
    <property type="entry name" value="FN_type2_sf"/>
</dbReference>
<evidence type="ECO:0000256" key="4">
    <source>
        <dbReference type="ARBA" id="ARBA00022737"/>
    </source>
</evidence>
<dbReference type="EMBL" id="RCHS01001212">
    <property type="protein sequence ID" value="RMX54733.1"/>
    <property type="molecule type" value="Genomic_DNA"/>
</dbReference>
<dbReference type="PRINTS" id="PR00013">
    <property type="entry name" value="FNTYPEII"/>
</dbReference>
<protein>
    <recommendedName>
        <fullName evidence="8">Fibronectin type-II domain-containing protein</fullName>
    </recommendedName>
</protein>
<evidence type="ECO:0000256" key="2">
    <source>
        <dbReference type="ARBA" id="ARBA00010011"/>
    </source>
</evidence>
<dbReference type="PROSITE" id="PS51092">
    <property type="entry name" value="FN2_2"/>
    <property type="match status" value="1"/>
</dbReference>
<dbReference type="GO" id="GO:0005576">
    <property type="term" value="C:extracellular region"/>
    <property type="evidence" value="ECO:0007669"/>
    <property type="project" value="UniProtKB-SubCell"/>
</dbReference>
<comment type="caution">
    <text evidence="9">The sequence shown here is derived from an EMBL/GenBank/DDBJ whole genome shotgun (WGS) entry which is preliminary data.</text>
</comment>
<keyword evidence="4" id="KW-0677">Repeat</keyword>
<evidence type="ECO:0000313" key="10">
    <source>
        <dbReference type="Proteomes" id="UP000275408"/>
    </source>
</evidence>
<comment type="caution">
    <text evidence="6">Lacks conserved residue(s) required for the propagation of feature annotation.</text>
</comment>
<feature type="transmembrane region" description="Helical" evidence="7">
    <location>
        <begin position="127"/>
        <end position="155"/>
    </location>
</feature>
<evidence type="ECO:0000256" key="1">
    <source>
        <dbReference type="ARBA" id="ARBA00004613"/>
    </source>
</evidence>
<comment type="subcellular location">
    <subcellularLocation>
        <location evidence="1">Secreted</location>
    </subcellularLocation>
</comment>
<feature type="domain" description="Fibronectin type-II" evidence="8">
    <location>
        <begin position="62"/>
        <end position="108"/>
    </location>
</feature>
<proteinExistence type="inferred from homology"/>
<gene>
    <name evidence="9" type="ORF">pdam_00011527</name>
</gene>
<evidence type="ECO:0000313" key="9">
    <source>
        <dbReference type="EMBL" id="RMX54733.1"/>
    </source>
</evidence>
<comment type="similarity">
    <text evidence="2">Belongs to the seminal plasma protein family.</text>
</comment>
<dbReference type="Gene3D" id="2.10.10.10">
    <property type="entry name" value="Fibronectin, type II, collagen-binding"/>
    <property type="match status" value="1"/>
</dbReference>
<keyword evidence="7" id="KW-1133">Transmembrane helix</keyword>
<accession>A0A3M6UM27</accession>
<reference evidence="9 10" key="1">
    <citation type="journal article" date="2018" name="Sci. Rep.">
        <title>Comparative analysis of the Pocillopora damicornis genome highlights role of immune system in coral evolution.</title>
        <authorList>
            <person name="Cunning R."/>
            <person name="Bay R.A."/>
            <person name="Gillette P."/>
            <person name="Baker A.C."/>
            <person name="Traylor-Knowles N."/>
        </authorList>
    </citation>
    <scope>NUCLEOTIDE SEQUENCE [LARGE SCALE GENOMIC DNA]</scope>
    <source>
        <strain evidence="9">RSMAS</strain>
        <tissue evidence="9">Whole animal</tissue>
    </source>
</reference>
<evidence type="ECO:0000259" key="8">
    <source>
        <dbReference type="PROSITE" id="PS51092"/>
    </source>
</evidence>
<evidence type="ECO:0000256" key="3">
    <source>
        <dbReference type="ARBA" id="ARBA00022525"/>
    </source>
</evidence>
<dbReference type="InterPro" id="IPR000562">
    <property type="entry name" value="FN_type2_dom"/>
</dbReference>
<keyword evidence="10" id="KW-1185">Reference proteome</keyword>
<name>A0A3M6UM27_POCDA</name>
<organism evidence="9 10">
    <name type="scientific">Pocillopora damicornis</name>
    <name type="common">Cauliflower coral</name>
    <name type="synonym">Millepora damicornis</name>
    <dbReference type="NCBI Taxonomy" id="46731"/>
    <lineage>
        <taxon>Eukaryota</taxon>
        <taxon>Metazoa</taxon>
        <taxon>Cnidaria</taxon>
        <taxon>Anthozoa</taxon>
        <taxon>Hexacorallia</taxon>
        <taxon>Scleractinia</taxon>
        <taxon>Astrocoeniina</taxon>
        <taxon>Pocilloporidae</taxon>
        <taxon>Pocillopora</taxon>
    </lineage>
</organism>
<keyword evidence="5" id="KW-1015">Disulfide bond</keyword>
<evidence type="ECO:0000256" key="7">
    <source>
        <dbReference type="SAM" id="Phobius"/>
    </source>
</evidence>
<evidence type="ECO:0000256" key="5">
    <source>
        <dbReference type="ARBA" id="ARBA00023157"/>
    </source>
</evidence>
<dbReference type="Pfam" id="PF00040">
    <property type="entry name" value="fn2"/>
    <property type="match status" value="1"/>
</dbReference>
<dbReference type="CDD" id="cd00062">
    <property type="entry name" value="FN2"/>
    <property type="match status" value="1"/>
</dbReference>
<sequence>MSGQSGDYGYDHGVSPPFLIDSVRLAPSSNSHDGRCLRTDLEGCVTTVTEGEEVTKGCYPTQRNKCCVFPFWYMGHQRYSCIKDNHNQPWCATTDNYDRDQLWDNCQAPVTQRHVTMVVLVLKTWRIGLIIVFVMMGCQMAIARMVSINFFVGFIDKILL</sequence>
<dbReference type="AlphaFoldDB" id="A0A3M6UM27"/>
<evidence type="ECO:0000256" key="6">
    <source>
        <dbReference type="PROSITE-ProRule" id="PRU00479"/>
    </source>
</evidence>
<keyword evidence="7" id="KW-0472">Membrane</keyword>
<dbReference type="PANTHER" id="PTHR22918:SF1">
    <property type="entry name" value="FIBRONECTIN TYPE-II DOMAIN-CONTAINING PROTEIN"/>
    <property type="match status" value="1"/>
</dbReference>
<keyword evidence="3" id="KW-0964">Secreted</keyword>
<dbReference type="GO" id="GO:0008201">
    <property type="term" value="F:heparin binding"/>
    <property type="evidence" value="ECO:0007669"/>
    <property type="project" value="TreeGrafter"/>
</dbReference>
<dbReference type="SUPFAM" id="SSF57440">
    <property type="entry name" value="Kringle-like"/>
    <property type="match status" value="1"/>
</dbReference>
<dbReference type="GO" id="GO:0048240">
    <property type="term" value="P:sperm capacitation"/>
    <property type="evidence" value="ECO:0007669"/>
    <property type="project" value="TreeGrafter"/>
</dbReference>
<dbReference type="InterPro" id="IPR013806">
    <property type="entry name" value="Kringle-like"/>
</dbReference>
<dbReference type="InterPro" id="IPR051666">
    <property type="entry name" value="SP_Capacitation_Regulator"/>
</dbReference>
<dbReference type="Proteomes" id="UP000275408">
    <property type="component" value="Unassembled WGS sequence"/>
</dbReference>
<dbReference type="PANTHER" id="PTHR22918">
    <property type="entry name" value="SEMINAL PLASMA PROTEIN"/>
    <property type="match status" value="1"/>
</dbReference>
<dbReference type="OrthoDB" id="5982017at2759"/>